<dbReference type="InterPro" id="IPR017853">
    <property type="entry name" value="GH"/>
</dbReference>
<dbReference type="OrthoDB" id="6039950at2759"/>
<keyword evidence="5" id="KW-0378">Hydrolase</keyword>
<dbReference type="InterPro" id="IPR000933">
    <property type="entry name" value="Glyco_hydro_29"/>
</dbReference>
<dbReference type="GO" id="GO:0004560">
    <property type="term" value="F:alpha-L-fucosidase activity"/>
    <property type="evidence" value="ECO:0007669"/>
    <property type="project" value="UniProtKB-EC"/>
</dbReference>
<reference evidence="9 10" key="1">
    <citation type="journal article" date="2011" name="PLoS Pathog.">
        <title>Endophytic Life Strategies Decoded by Genome and Transcriptome Analyses of the Mutualistic Root Symbiont Piriformospora indica.</title>
        <authorList>
            <person name="Zuccaro A."/>
            <person name="Lahrmann U."/>
            <person name="Guldener U."/>
            <person name="Langen G."/>
            <person name="Pfiffi S."/>
            <person name="Biedenkopf D."/>
            <person name="Wong P."/>
            <person name="Samans B."/>
            <person name="Grimm C."/>
            <person name="Basiewicz M."/>
            <person name="Murat C."/>
            <person name="Martin F."/>
            <person name="Kogel K.H."/>
        </authorList>
    </citation>
    <scope>NUCLEOTIDE SEQUENCE [LARGE SCALE GENOMIC DNA]</scope>
    <source>
        <strain evidence="9 10">DSM 11827</strain>
    </source>
</reference>
<dbReference type="OMA" id="KNWWNLH"/>
<dbReference type="SUPFAM" id="SSF51445">
    <property type="entry name" value="(Trans)glycosidases"/>
    <property type="match status" value="1"/>
</dbReference>
<dbReference type="Gene3D" id="3.20.20.80">
    <property type="entry name" value="Glycosidases"/>
    <property type="match status" value="1"/>
</dbReference>
<evidence type="ECO:0000256" key="1">
    <source>
        <dbReference type="ARBA" id="ARBA00004071"/>
    </source>
</evidence>
<feature type="domain" description="Glycoside hydrolase family 29 N-terminal" evidence="8">
    <location>
        <begin position="350"/>
        <end position="701"/>
    </location>
</feature>
<feature type="chain" id="PRO_5003468844" description="alpha-L-fucosidase" evidence="7">
    <location>
        <begin position="20"/>
        <end position="842"/>
    </location>
</feature>
<evidence type="ECO:0000313" key="10">
    <source>
        <dbReference type="Proteomes" id="UP000007148"/>
    </source>
</evidence>
<evidence type="ECO:0000256" key="4">
    <source>
        <dbReference type="ARBA" id="ARBA00022729"/>
    </source>
</evidence>
<dbReference type="STRING" id="1109443.G4TSI5"/>
<gene>
    <name evidence="9" type="ORF">PIIN_08231</name>
</gene>
<evidence type="ECO:0000256" key="2">
    <source>
        <dbReference type="ARBA" id="ARBA00007951"/>
    </source>
</evidence>
<evidence type="ECO:0000256" key="7">
    <source>
        <dbReference type="SAM" id="SignalP"/>
    </source>
</evidence>
<comment type="caution">
    <text evidence="9">The sequence shown here is derived from an EMBL/GenBank/DDBJ whole genome shotgun (WGS) entry which is preliminary data.</text>
</comment>
<dbReference type="InterPro" id="IPR016286">
    <property type="entry name" value="FUC_metazoa-typ"/>
</dbReference>
<name>G4TSI5_SERID</name>
<dbReference type="PRINTS" id="PR00741">
    <property type="entry name" value="GLHYDRLASE29"/>
</dbReference>
<evidence type="ECO:0000256" key="6">
    <source>
        <dbReference type="ARBA" id="ARBA00023295"/>
    </source>
</evidence>
<sequence length="842" mass="96767">MLIAEWAFLHRAVLWVSNALELFSSGTPELASHSYFSVPVTIDHLFDNVATHDFDGKGNYFPVELLPTGQFTSENVNFTLPRWGHGRKDNVVAEQQVVHVDFGHVREFHILYAGDWIDGETGNRFEFNFKDWSKQSVECSVKNWWNLHWLNSGPIQLPYHHTRDKINHNITQIHHWSTQINSLSPLTSIRFPSSSYWNRLHIFAISLVPAYAPSHVLPEFDTTNWPSRKQILPALGVKGIRATTRWVEKEGHGPKEPIVEVTLSNLRANVNDAKHLQGYLNGDYTVHLVGDGIHTTAPGHVRRLMPGDDVRLDVGIQFKKEKSKVHVELKDHKGKVVFRGEEWPLTIDGDAYEPTKASLSRHETPRWWRNAKFGIFIHWGVYSVPGWVPTGYYEEWYHWWIHNPAQSSNILWNYHRKTYGEEIVYDDFIPQFDGSKFNASQWINLFASAGAKYFVLVTKHHDGFALFDTANSTHRSSVHLGPKRDFIGELMTAAKKEHPSLKRGTYYSMPEWFNPAYKKYGFGNWPGGLARNAYNSSKFEPYTGHLEGKDYLRDIQEAHMKILAEKYETDIMWCDIGGPNRTAEFAAEWYNQAAKQNRQVTMNNRCGIAPDFDTPEYARFSSIQTRTWETNEGIDPFSYGYNRQTKDEEYRSTRNIIHSLVDIVSKNGNYLLNLGPTGTGEIIPAMVQRLHEVGHWLSHSGSCVYNTTYSFPGAEERGLRFTTTPDSFCIIALERPEIALEDHEDEHHRLLLNNLDHMQADRASMAWELEDAHAWAKPKGEFALLVVERPVPIMPKDKVFLLGGNGKALYWRLRAGRLGILVPVEELNKVDHAWAFQIQYAT</sequence>
<comment type="function">
    <text evidence="1">Alpha-L-fucosidase is responsible for hydrolyzing the alpha-1,6-linked fucose joined to the reducing-end N-acetylglucosamine of the carbohydrate moieties of glycoproteins.</text>
</comment>
<organism evidence="9 10">
    <name type="scientific">Serendipita indica (strain DSM 11827)</name>
    <name type="common">Root endophyte fungus</name>
    <name type="synonym">Piriformospora indica</name>
    <dbReference type="NCBI Taxonomy" id="1109443"/>
    <lineage>
        <taxon>Eukaryota</taxon>
        <taxon>Fungi</taxon>
        <taxon>Dikarya</taxon>
        <taxon>Basidiomycota</taxon>
        <taxon>Agaricomycotina</taxon>
        <taxon>Agaricomycetes</taxon>
        <taxon>Sebacinales</taxon>
        <taxon>Serendipitaceae</taxon>
        <taxon>Serendipita</taxon>
    </lineage>
</organism>
<dbReference type="Pfam" id="PF01120">
    <property type="entry name" value="Alpha_L_fucos"/>
    <property type="match status" value="1"/>
</dbReference>
<dbReference type="InParanoid" id="G4TSI5"/>
<dbReference type="Proteomes" id="UP000007148">
    <property type="component" value="Unassembled WGS sequence"/>
</dbReference>
<evidence type="ECO:0000256" key="5">
    <source>
        <dbReference type="ARBA" id="ARBA00022801"/>
    </source>
</evidence>
<dbReference type="PANTHER" id="PTHR10030">
    <property type="entry name" value="ALPHA-L-FUCOSIDASE"/>
    <property type="match status" value="1"/>
</dbReference>
<feature type="signal peptide" evidence="7">
    <location>
        <begin position="1"/>
        <end position="19"/>
    </location>
</feature>
<keyword evidence="4 7" id="KW-0732">Signal</keyword>
<dbReference type="HOGENOM" id="CLU_002934_4_1_1"/>
<dbReference type="eggNOG" id="KOG3340">
    <property type="taxonomic scope" value="Eukaryota"/>
</dbReference>
<dbReference type="SMART" id="SM00812">
    <property type="entry name" value="Alpha_L_fucos"/>
    <property type="match status" value="1"/>
</dbReference>
<evidence type="ECO:0000256" key="3">
    <source>
        <dbReference type="ARBA" id="ARBA00012662"/>
    </source>
</evidence>
<keyword evidence="6" id="KW-0326">Glycosidase</keyword>
<dbReference type="GO" id="GO:0006004">
    <property type="term" value="P:fucose metabolic process"/>
    <property type="evidence" value="ECO:0007669"/>
    <property type="project" value="InterPro"/>
</dbReference>
<evidence type="ECO:0000259" key="8">
    <source>
        <dbReference type="Pfam" id="PF01120"/>
    </source>
</evidence>
<keyword evidence="10" id="KW-1185">Reference proteome</keyword>
<evidence type="ECO:0000313" key="9">
    <source>
        <dbReference type="EMBL" id="CCA74278.1"/>
    </source>
</evidence>
<dbReference type="GO" id="GO:0016139">
    <property type="term" value="P:glycoside catabolic process"/>
    <property type="evidence" value="ECO:0007669"/>
    <property type="project" value="TreeGrafter"/>
</dbReference>
<dbReference type="AlphaFoldDB" id="G4TSI5"/>
<dbReference type="InterPro" id="IPR057739">
    <property type="entry name" value="Glyco_hydro_29_N"/>
</dbReference>
<dbReference type="EC" id="3.2.1.51" evidence="3"/>
<accession>G4TSI5</accession>
<proteinExistence type="inferred from homology"/>
<protein>
    <recommendedName>
        <fullName evidence="3">alpha-L-fucosidase</fullName>
        <ecNumber evidence="3">3.2.1.51</ecNumber>
    </recommendedName>
</protein>
<dbReference type="PANTHER" id="PTHR10030:SF37">
    <property type="entry name" value="ALPHA-L-FUCOSIDASE-RELATED"/>
    <property type="match status" value="1"/>
</dbReference>
<comment type="similarity">
    <text evidence="2">Belongs to the glycosyl hydrolase 29 family.</text>
</comment>
<dbReference type="EMBL" id="CAFZ01000297">
    <property type="protein sequence ID" value="CCA74278.1"/>
    <property type="molecule type" value="Genomic_DNA"/>
</dbReference>